<dbReference type="PANTHER" id="PTHR30055">
    <property type="entry name" value="HTH-TYPE TRANSCRIPTIONAL REGULATOR RUTR"/>
    <property type="match status" value="1"/>
</dbReference>
<evidence type="ECO:0000256" key="1">
    <source>
        <dbReference type="ARBA" id="ARBA00023125"/>
    </source>
</evidence>
<comment type="caution">
    <text evidence="4">The sequence shown here is derived from an EMBL/GenBank/DDBJ whole genome shotgun (WGS) entry which is preliminary data.</text>
</comment>
<dbReference type="SUPFAM" id="SSF46689">
    <property type="entry name" value="Homeodomain-like"/>
    <property type="match status" value="1"/>
</dbReference>
<keyword evidence="1 2" id="KW-0238">DNA-binding</keyword>
<dbReference type="Pfam" id="PF14246">
    <property type="entry name" value="TetR_C_7"/>
    <property type="match status" value="1"/>
</dbReference>
<keyword evidence="5" id="KW-1185">Reference proteome</keyword>
<proteinExistence type="predicted"/>
<dbReference type="InterPro" id="IPR050109">
    <property type="entry name" value="HTH-type_TetR-like_transc_reg"/>
</dbReference>
<protein>
    <submittedName>
        <fullName evidence="4">TetR/AcrR family transcriptional regulator</fullName>
    </submittedName>
</protein>
<gene>
    <name evidence="4" type="ORF">RM590_34405</name>
</gene>
<feature type="domain" description="HTH tetR-type" evidence="3">
    <location>
        <begin position="12"/>
        <end position="72"/>
    </location>
</feature>
<dbReference type="InterPro" id="IPR001647">
    <property type="entry name" value="HTH_TetR"/>
</dbReference>
<evidence type="ECO:0000313" key="4">
    <source>
        <dbReference type="EMBL" id="MDT0347618.1"/>
    </source>
</evidence>
<evidence type="ECO:0000313" key="5">
    <source>
        <dbReference type="Proteomes" id="UP001183246"/>
    </source>
</evidence>
<sequence>MSGASGATRGRIDKRQAILDAAFRVFAREGFAKACVQAIATEAGVAKPTVYNHLTDKATLFRHAMAAATEAATAESLAAVERLLDRDPADGGVRAVLEDVGHRMLVCYCAEDSRAVRRLLYAEVGRFPDLLDIVLGRGPSRVGEILADRLARLMLAGRLRTADPAAAGEQFVALLTGPMEARSRFGTRQVPDDELRAVAAAAAETFLRAYGLAATD</sequence>
<accession>A0ABU2N3I5</accession>
<dbReference type="SUPFAM" id="SSF48498">
    <property type="entry name" value="Tetracyclin repressor-like, C-terminal domain"/>
    <property type="match status" value="1"/>
</dbReference>
<evidence type="ECO:0000259" key="3">
    <source>
        <dbReference type="PROSITE" id="PS50977"/>
    </source>
</evidence>
<dbReference type="Pfam" id="PF00440">
    <property type="entry name" value="TetR_N"/>
    <property type="match status" value="1"/>
</dbReference>
<dbReference type="Proteomes" id="UP001183246">
    <property type="component" value="Unassembled WGS sequence"/>
</dbReference>
<dbReference type="Gene3D" id="1.10.357.10">
    <property type="entry name" value="Tetracycline Repressor, domain 2"/>
    <property type="match status" value="1"/>
</dbReference>
<dbReference type="EMBL" id="JAVREL010000036">
    <property type="protein sequence ID" value="MDT0347618.1"/>
    <property type="molecule type" value="Genomic_DNA"/>
</dbReference>
<dbReference type="PRINTS" id="PR00455">
    <property type="entry name" value="HTHTETR"/>
</dbReference>
<name>A0ABU2N3I5_9ACTN</name>
<dbReference type="InterPro" id="IPR039536">
    <property type="entry name" value="TetR_C_Proteobacteria"/>
</dbReference>
<organism evidence="4 5">
    <name type="scientific">Streptomyces litchfieldiae</name>
    <dbReference type="NCBI Taxonomy" id="3075543"/>
    <lineage>
        <taxon>Bacteria</taxon>
        <taxon>Bacillati</taxon>
        <taxon>Actinomycetota</taxon>
        <taxon>Actinomycetes</taxon>
        <taxon>Kitasatosporales</taxon>
        <taxon>Streptomycetaceae</taxon>
        <taxon>Streptomyces</taxon>
    </lineage>
</organism>
<dbReference type="PANTHER" id="PTHR30055:SF146">
    <property type="entry name" value="HTH-TYPE TRANSCRIPTIONAL DUAL REGULATOR CECR"/>
    <property type="match status" value="1"/>
</dbReference>
<reference evidence="5" key="1">
    <citation type="submission" date="2023-07" db="EMBL/GenBank/DDBJ databases">
        <title>30 novel species of actinomycetes from the DSMZ collection.</title>
        <authorList>
            <person name="Nouioui I."/>
        </authorList>
    </citation>
    <scope>NUCLEOTIDE SEQUENCE [LARGE SCALE GENOMIC DNA]</scope>
    <source>
        <strain evidence="5">DSM 44938</strain>
    </source>
</reference>
<dbReference type="PROSITE" id="PS50977">
    <property type="entry name" value="HTH_TETR_2"/>
    <property type="match status" value="1"/>
</dbReference>
<dbReference type="InterPro" id="IPR009057">
    <property type="entry name" value="Homeodomain-like_sf"/>
</dbReference>
<feature type="DNA-binding region" description="H-T-H motif" evidence="2">
    <location>
        <begin position="35"/>
        <end position="54"/>
    </location>
</feature>
<dbReference type="Gene3D" id="1.10.10.60">
    <property type="entry name" value="Homeodomain-like"/>
    <property type="match status" value="1"/>
</dbReference>
<dbReference type="InterPro" id="IPR036271">
    <property type="entry name" value="Tet_transcr_reg_TetR-rel_C_sf"/>
</dbReference>
<evidence type="ECO:0000256" key="2">
    <source>
        <dbReference type="PROSITE-ProRule" id="PRU00335"/>
    </source>
</evidence>